<dbReference type="EMBL" id="UINC01001101">
    <property type="protein sequence ID" value="SUZ70767.1"/>
    <property type="molecule type" value="Genomic_DNA"/>
</dbReference>
<proteinExistence type="predicted"/>
<dbReference type="SUPFAM" id="SSF89796">
    <property type="entry name" value="CoA-transferase family III (CaiB/BaiF)"/>
    <property type="match status" value="1"/>
</dbReference>
<dbReference type="InterPro" id="IPR044855">
    <property type="entry name" value="CoA-Trfase_III_dom3_sf"/>
</dbReference>
<dbReference type="InterPro" id="IPR003673">
    <property type="entry name" value="CoA-Trfase_fam_III"/>
</dbReference>
<protein>
    <recommendedName>
        <fullName evidence="3">CoA transferase</fullName>
    </recommendedName>
</protein>
<accession>A0A381PXN5</accession>
<keyword evidence="1" id="KW-0808">Transferase</keyword>
<dbReference type="Gene3D" id="3.30.1540.10">
    <property type="entry name" value="formyl-coa transferase, domain 3"/>
    <property type="match status" value="1"/>
</dbReference>
<dbReference type="Gene3D" id="3.40.50.10540">
    <property type="entry name" value="Crotonobetainyl-coa:carnitine coa-transferase, domain 1"/>
    <property type="match status" value="1"/>
</dbReference>
<evidence type="ECO:0000256" key="1">
    <source>
        <dbReference type="ARBA" id="ARBA00022679"/>
    </source>
</evidence>
<dbReference type="PANTHER" id="PTHR48207:SF3">
    <property type="entry name" value="SUCCINATE--HYDROXYMETHYLGLUTARATE COA-TRANSFERASE"/>
    <property type="match status" value="1"/>
</dbReference>
<name>A0A381PXN5_9ZZZZ</name>
<evidence type="ECO:0000313" key="2">
    <source>
        <dbReference type="EMBL" id="SUZ70767.1"/>
    </source>
</evidence>
<dbReference type="GO" id="GO:0008410">
    <property type="term" value="F:CoA-transferase activity"/>
    <property type="evidence" value="ECO:0007669"/>
    <property type="project" value="TreeGrafter"/>
</dbReference>
<gene>
    <name evidence="2" type="ORF">METZ01_LOCUS23621</name>
</gene>
<dbReference type="InterPro" id="IPR050483">
    <property type="entry name" value="CoA-transferase_III_domain"/>
</dbReference>
<dbReference type="Pfam" id="PF02515">
    <property type="entry name" value="CoA_transf_3"/>
    <property type="match status" value="1"/>
</dbReference>
<dbReference type="InterPro" id="IPR023606">
    <property type="entry name" value="CoA-Trfase_III_dom_1_sf"/>
</dbReference>
<evidence type="ECO:0008006" key="3">
    <source>
        <dbReference type="Google" id="ProtNLM"/>
    </source>
</evidence>
<sequence length="421" mass="45434">MTGPLEGVRVVELAVAIQGPAVGFFFSAMGADVIKIEPPMGDASRYHRGVNNTLPAAAYGSQFVAMNKGKRSVSLDLKTEMGLKVMERLLESADVFISNYRASALARIGLELDEVTKRHPRLVVGHVNGFGPKGPEADKAMLDGAAQARGGITGLSGAAGEVPMPPGAAIADHAGGMQTALACVTGLLAREQTGRGQLIQTSSLGAQLWLQMWELQHSFMTRVPLTREGSHHPNLKAPYGVYMTRDDVPIMYVAAMTDESWTTFWLFVDMPEALLLEQWDTPGKRIGVAGSDDGLAEIRDLMKTAIALHTMEEWEAFFSTEPEIIWERVRNHEDVRTDPQNIANDYVVDIDLPGSGKTSTVGTLMAFSDTPTKAPGPPPPLGEHTEEVMAALGFDSAEIKSVRDHSEAEKEAMLIALLGDN</sequence>
<reference evidence="2" key="1">
    <citation type="submission" date="2018-05" db="EMBL/GenBank/DDBJ databases">
        <authorList>
            <person name="Lanie J.A."/>
            <person name="Ng W.-L."/>
            <person name="Kazmierczak K.M."/>
            <person name="Andrzejewski T.M."/>
            <person name="Davidsen T.M."/>
            <person name="Wayne K.J."/>
            <person name="Tettelin H."/>
            <person name="Glass J.I."/>
            <person name="Rusch D."/>
            <person name="Podicherti R."/>
            <person name="Tsui H.-C.T."/>
            <person name="Winkler M.E."/>
        </authorList>
    </citation>
    <scope>NUCLEOTIDE SEQUENCE</scope>
</reference>
<organism evidence="2">
    <name type="scientific">marine metagenome</name>
    <dbReference type="NCBI Taxonomy" id="408172"/>
    <lineage>
        <taxon>unclassified sequences</taxon>
        <taxon>metagenomes</taxon>
        <taxon>ecological metagenomes</taxon>
    </lineage>
</organism>
<dbReference type="PANTHER" id="PTHR48207">
    <property type="entry name" value="SUCCINATE--HYDROXYMETHYLGLUTARATE COA-TRANSFERASE"/>
    <property type="match status" value="1"/>
</dbReference>
<dbReference type="AlphaFoldDB" id="A0A381PXN5"/>